<protein>
    <submittedName>
        <fullName evidence="2">TfoX/Sxy family protein</fullName>
    </submittedName>
</protein>
<name>A0AA42C8F0_9BACT</name>
<evidence type="ECO:0000313" key="2">
    <source>
        <dbReference type="EMBL" id="MCW0484639.1"/>
    </source>
</evidence>
<dbReference type="Gene3D" id="1.10.150.20">
    <property type="entry name" value="5' to 3' exonuclease, C-terminal subdomain"/>
    <property type="match status" value="1"/>
</dbReference>
<proteinExistence type="predicted"/>
<dbReference type="AlphaFoldDB" id="A0AA42C8F0"/>
<comment type="caution">
    <text evidence="2">The sequence shown here is derived from an EMBL/GenBank/DDBJ whole genome shotgun (WGS) entry which is preliminary data.</text>
</comment>
<organism evidence="2 3">
    <name type="scientific">Gaoshiqia sediminis</name>
    <dbReference type="NCBI Taxonomy" id="2986998"/>
    <lineage>
        <taxon>Bacteria</taxon>
        <taxon>Pseudomonadati</taxon>
        <taxon>Bacteroidota</taxon>
        <taxon>Bacteroidia</taxon>
        <taxon>Marinilabiliales</taxon>
        <taxon>Prolixibacteraceae</taxon>
        <taxon>Gaoshiqia</taxon>
    </lineage>
</organism>
<accession>A0AA42C8F0</accession>
<dbReference type="Proteomes" id="UP001163821">
    <property type="component" value="Unassembled WGS sequence"/>
</dbReference>
<keyword evidence="3" id="KW-1185">Reference proteome</keyword>
<dbReference type="Pfam" id="PF04994">
    <property type="entry name" value="TfoX_C"/>
    <property type="match status" value="1"/>
</dbReference>
<dbReference type="InterPro" id="IPR047525">
    <property type="entry name" value="TfoX-like"/>
</dbReference>
<dbReference type="PANTHER" id="PTHR36121:SF1">
    <property type="entry name" value="PROTEIN SXY"/>
    <property type="match status" value="1"/>
</dbReference>
<feature type="domain" description="TfoX C-terminal" evidence="1">
    <location>
        <begin position="2"/>
        <end position="79"/>
    </location>
</feature>
<dbReference type="EMBL" id="JAPAAF010000044">
    <property type="protein sequence ID" value="MCW0484639.1"/>
    <property type="molecule type" value="Genomic_DNA"/>
</dbReference>
<sequence>MEKLADLPNIGKIVAARLAEVGIETPEQLRAMGAEQAFIRLKTVDEGACLSMLCGLEGAVQGIRWHQLPKARKEELKAFLKMARR</sequence>
<dbReference type="InterPro" id="IPR007077">
    <property type="entry name" value="TfoX_C"/>
</dbReference>
<evidence type="ECO:0000313" key="3">
    <source>
        <dbReference type="Proteomes" id="UP001163821"/>
    </source>
</evidence>
<dbReference type="PANTHER" id="PTHR36121">
    <property type="entry name" value="PROTEIN SXY"/>
    <property type="match status" value="1"/>
</dbReference>
<dbReference type="RefSeq" id="WP_282593231.1">
    <property type="nucleotide sequence ID" value="NZ_JAPAAF010000044.1"/>
</dbReference>
<reference evidence="2" key="1">
    <citation type="submission" date="2022-10" db="EMBL/GenBank/DDBJ databases">
        <title>Gaoshiqiia sediminis gen. nov., sp. nov., isolated from coastal sediment.</title>
        <authorList>
            <person name="Yu W.X."/>
            <person name="Mu D.S."/>
            <person name="Du J.Z."/>
            <person name="Liang Y.Q."/>
        </authorList>
    </citation>
    <scope>NUCLEOTIDE SEQUENCE</scope>
    <source>
        <strain evidence="2">A06</strain>
    </source>
</reference>
<gene>
    <name evidence="2" type="ORF">N2K84_18035</name>
</gene>
<evidence type="ECO:0000259" key="1">
    <source>
        <dbReference type="Pfam" id="PF04994"/>
    </source>
</evidence>